<dbReference type="AlphaFoldDB" id="A0A077P4W7"/>
<protein>
    <submittedName>
        <fullName evidence="1">Putative oligipeptide transport protein (ABC superfamily, peri_bind)</fullName>
    </submittedName>
</protein>
<comment type="caution">
    <text evidence="1">The sequence shown here is derived from an EMBL/GenBank/DDBJ whole genome shotgun (WGS) entry which is preliminary data.</text>
</comment>
<name>A0A077P4W7_XENBV</name>
<evidence type="ECO:0000313" key="1">
    <source>
        <dbReference type="EMBL" id="CDH04851.1"/>
    </source>
</evidence>
<gene>
    <name evidence="1" type="ORF">XBO1_1480002</name>
</gene>
<dbReference type="Proteomes" id="UP000028483">
    <property type="component" value="Unassembled WGS sequence"/>
</dbReference>
<dbReference type="HOGENOM" id="CLU_3415141_0_0_6"/>
<reference evidence="1" key="1">
    <citation type="submission" date="2013-07" db="EMBL/GenBank/DDBJ databases">
        <title>Sub-species coevolution in mutualistic symbiosis.</title>
        <authorList>
            <person name="Murfin K."/>
            <person name="Klassen J."/>
            <person name="Lee M."/>
            <person name="Forst S."/>
            <person name="Stock P."/>
            <person name="Goodrich-Blair H."/>
        </authorList>
    </citation>
    <scope>NUCLEOTIDE SEQUENCE [LARGE SCALE GENOMIC DNA]</scope>
    <source>
        <strain evidence="1">Oregonense</strain>
    </source>
</reference>
<proteinExistence type="predicted"/>
<accession>A0A077P4W7</accession>
<sequence length="27" mass="3121">MVKPYVGGFYVNPMGYVSTKDLYIIQH</sequence>
<dbReference type="EMBL" id="CBSX010000055">
    <property type="protein sequence ID" value="CDH04851.1"/>
    <property type="molecule type" value="Genomic_DNA"/>
</dbReference>
<organism evidence="1">
    <name type="scientific">Xenorhabdus bovienii str. oregonense</name>
    <dbReference type="NCBI Taxonomy" id="1398202"/>
    <lineage>
        <taxon>Bacteria</taxon>
        <taxon>Pseudomonadati</taxon>
        <taxon>Pseudomonadota</taxon>
        <taxon>Gammaproteobacteria</taxon>
        <taxon>Enterobacterales</taxon>
        <taxon>Morganellaceae</taxon>
        <taxon>Xenorhabdus</taxon>
    </lineage>
</organism>